<dbReference type="InterPro" id="IPR011234">
    <property type="entry name" value="Fumarylacetoacetase-like_C"/>
</dbReference>
<dbReference type="InterPro" id="IPR036663">
    <property type="entry name" value="Fumarylacetoacetase_C_sf"/>
</dbReference>
<organism evidence="2">
    <name type="scientific">marine metagenome</name>
    <dbReference type="NCBI Taxonomy" id="408172"/>
    <lineage>
        <taxon>unclassified sequences</taxon>
        <taxon>metagenomes</taxon>
        <taxon>ecological metagenomes</taxon>
    </lineage>
</organism>
<dbReference type="Pfam" id="PF01557">
    <property type="entry name" value="FAA_hydrolase"/>
    <property type="match status" value="1"/>
</dbReference>
<proteinExistence type="predicted"/>
<dbReference type="GO" id="GO:0003824">
    <property type="term" value="F:catalytic activity"/>
    <property type="evidence" value="ECO:0007669"/>
    <property type="project" value="InterPro"/>
</dbReference>
<dbReference type="PANTHER" id="PTHR43211">
    <property type="entry name" value="FUMARYLACETOACETATE HYDROLASE"/>
    <property type="match status" value="1"/>
</dbReference>
<evidence type="ECO:0000259" key="1">
    <source>
        <dbReference type="Pfam" id="PF01557"/>
    </source>
</evidence>
<gene>
    <name evidence="2" type="ORF">METZ01_LOCUS80422</name>
</gene>
<sequence length="337" mass="36847">MKLLTYDKGAGPRCGVLRDDQVVDVSDLAGISGDPLRDVRALLEQGNSPLDRVRDALARNTSASSTPVADVQLRAPILQPPTVRDFIVYEEHASSQGTREPNEVWYRMPVFYFSNPLCIYGTDSQIPFPSASSQFDYELEIGCVIGKEGRDVAAADAMNYIAGFMLFNDWSARDLQVDEMAFGLGPAKGKDTASSIGPWLVTTDEMAPYLKDGRLDLRCEVRVNGRQWLKDGAAIDAYFSFADMVERASKDSRIVPGDVIGSGTVGGGSIREAIRKGYPGARFLEPGDVVEHEVEAIGVLRGTIGPKPELDPAYRFTVKNPSPVPEAGISKDYKYKR</sequence>
<dbReference type="Gene3D" id="3.90.850.10">
    <property type="entry name" value="Fumarylacetoacetase-like, C-terminal domain"/>
    <property type="match status" value="1"/>
</dbReference>
<evidence type="ECO:0000313" key="2">
    <source>
        <dbReference type="EMBL" id="SVA27568.1"/>
    </source>
</evidence>
<dbReference type="PANTHER" id="PTHR43211:SF1">
    <property type="entry name" value="BLL6422 PROTEIN"/>
    <property type="match status" value="1"/>
</dbReference>
<protein>
    <recommendedName>
        <fullName evidence="1">Fumarylacetoacetase-like C-terminal domain-containing protein</fullName>
    </recommendedName>
</protein>
<dbReference type="SUPFAM" id="SSF56529">
    <property type="entry name" value="FAH"/>
    <property type="match status" value="1"/>
</dbReference>
<feature type="domain" description="Fumarylacetoacetase-like C-terminal" evidence="1">
    <location>
        <begin position="84"/>
        <end position="304"/>
    </location>
</feature>
<reference evidence="2" key="1">
    <citation type="submission" date="2018-05" db="EMBL/GenBank/DDBJ databases">
        <authorList>
            <person name="Lanie J.A."/>
            <person name="Ng W.-L."/>
            <person name="Kazmierczak K.M."/>
            <person name="Andrzejewski T.M."/>
            <person name="Davidsen T.M."/>
            <person name="Wayne K.J."/>
            <person name="Tettelin H."/>
            <person name="Glass J.I."/>
            <person name="Rusch D."/>
            <person name="Podicherti R."/>
            <person name="Tsui H.-C.T."/>
            <person name="Winkler M.E."/>
        </authorList>
    </citation>
    <scope>NUCLEOTIDE SEQUENCE</scope>
</reference>
<dbReference type="EMBL" id="UINC01006444">
    <property type="protein sequence ID" value="SVA27568.1"/>
    <property type="molecule type" value="Genomic_DNA"/>
</dbReference>
<dbReference type="AlphaFoldDB" id="A0A381UIT9"/>
<name>A0A381UIT9_9ZZZZ</name>
<accession>A0A381UIT9</accession>